<organism evidence="10 11">
    <name type="scientific">Tilletia horrida</name>
    <dbReference type="NCBI Taxonomy" id="155126"/>
    <lineage>
        <taxon>Eukaryota</taxon>
        <taxon>Fungi</taxon>
        <taxon>Dikarya</taxon>
        <taxon>Basidiomycota</taxon>
        <taxon>Ustilaginomycotina</taxon>
        <taxon>Exobasidiomycetes</taxon>
        <taxon>Tilletiales</taxon>
        <taxon>Tilletiaceae</taxon>
        <taxon>Tilletia</taxon>
    </lineage>
</organism>
<dbReference type="CDD" id="cd03793">
    <property type="entry name" value="GT3_GSY2-like"/>
    <property type="match status" value="1"/>
</dbReference>
<feature type="compositionally biased region" description="Low complexity" evidence="9">
    <location>
        <begin position="728"/>
        <end position="737"/>
    </location>
</feature>
<comment type="pathway">
    <text evidence="1 8">Glycan biosynthesis; glycogen biosynthesis.</text>
</comment>
<dbReference type="SUPFAM" id="SSF53756">
    <property type="entry name" value="UDP-Glycosyltransferase/glycogen phosphorylase"/>
    <property type="match status" value="2"/>
</dbReference>
<dbReference type="Pfam" id="PF05693">
    <property type="entry name" value="Glycogen_syn"/>
    <property type="match status" value="1"/>
</dbReference>
<reference evidence="10" key="1">
    <citation type="journal article" date="2023" name="PhytoFront">
        <title>Draft Genome Resources of Seven Strains of Tilletia horrida, Causal Agent of Kernel Smut of Rice.</title>
        <authorList>
            <person name="Khanal S."/>
            <person name="Antony Babu S."/>
            <person name="Zhou X.G."/>
        </authorList>
    </citation>
    <scope>NUCLEOTIDE SEQUENCE</scope>
    <source>
        <strain evidence="10">TX6</strain>
    </source>
</reference>
<evidence type="ECO:0000313" key="10">
    <source>
        <dbReference type="EMBL" id="KAK0556066.1"/>
    </source>
</evidence>
<evidence type="ECO:0000313" key="11">
    <source>
        <dbReference type="Proteomes" id="UP001176517"/>
    </source>
</evidence>
<protein>
    <recommendedName>
        <fullName evidence="8">Glycogen [starch] synthase</fullName>
        <ecNumber evidence="8">2.4.1.11</ecNumber>
    </recommendedName>
</protein>
<evidence type="ECO:0000256" key="4">
    <source>
        <dbReference type="ARBA" id="ARBA00022679"/>
    </source>
</evidence>
<evidence type="ECO:0000256" key="9">
    <source>
        <dbReference type="SAM" id="MobiDB-lite"/>
    </source>
</evidence>
<evidence type="ECO:0000256" key="5">
    <source>
        <dbReference type="ARBA" id="ARBA00023056"/>
    </source>
</evidence>
<comment type="function">
    <text evidence="6">Glycogen synthase participates in the glycogen biosynthetic process along with glycogenin and glycogen branching enzyme. Extends the primer composed of a few glucose units formed by glycogenin by adding new glucose units to it. In this context, glycogen synthase transfers the glycosyl residue from UDP-Glc to the non-reducing end of alpha-1,4-glucan.</text>
</comment>
<dbReference type="GO" id="GO:0005737">
    <property type="term" value="C:cytoplasm"/>
    <property type="evidence" value="ECO:0007669"/>
    <property type="project" value="TreeGrafter"/>
</dbReference>
<evidence type="ECO:0000256" key="3">
    <source>
        <dbReference type="ARBA" id="ARBA00022676"/>
    </source>
</evidence>
<evidence type="ECO:0000256" key="8">
    <source>
        <dbReference type="RuleBase" id="RU363104"/>
    </source>
</evidence>
<dbReference type="AlphaFoldDB" id="A0AAN6JT12"/>
<dbReference type="FunFam" id="3.40.50.2000:FF:000045">
    <property type="entry name" value="Glycogen [starch] synthase"/>
    <property type="match status" value="1"/>
</dbReference>
<dbReference type="Gene3D" id="3.40.50.2000">
    <property type="entry name" value="Glycogen Phosphorylase B"/>
    <property type="match status" value="2"/>
</dbReference>
<dbReference type="EC" id="2.4.1.11" evidence="8"/>
<feature type="region of interest" description="Disordered" evidence="9">
    <location>
        <begin position="695"/>
        <end position="737"/>
    </location>
</feature>
<name>A0AAN6JT12_9BASI</name>
<evidence type="ECO:0000256" key="7">
    <source>
        <dbReference type="ARBA" id="ARBA00047345"/>
    </source>
</evidence>
<dbReference type="Proteomes" id="UP001176517">
    <property type="component" value="Unassembled WGS sequence"/>
</dbReference>
<comment type="function">
    <text evidence="8">Transfers the glycosyl residue from UDP-Glc to the non-reducing end of alpha-1,4-glucan.</text>
</comment>
<comment type="caution">
    <text evidence="10">The sequence shown here is derived from an EMBL/GenBank/DDBJ whole genome shotgun (WGS) entry which is preliminary data.</text>
</comment>
<evidence type="ECO:0000256" key="1">
    <source>
        <dbReference type="ARBA" id="ARBA00004964"/>
    </source>
</evidence>
<keyword evidence="11" id="KW-1185">Reference proteome</keyword>
<accession>A0AAN6JT12</accession>
<evidence type="ECO:0000256" key="6">
    <source>
        <dbReference type="ARBA" id="ARBA00043883"/>
    </source>
</evidence>
<comment type="similarity">
    <text evidence="2 8">Belongs to the glycosyltransferase 3 family.</text>
</comment>
<gene>
    <name evidence="10" type="primary">GSY1</name>
    <name evidence="10" type="ORF">OC846_001396</name>
</gene>
<keyword evidence="3 8" id="KW-0328">Glycosyltransferase</keyword>
<dbReference type="FunFam" id="3.40.50.2000:FF:000014">
    <property type="entry name" value="Glycogen [starch] synthase"/>
    <property type="match status" value="1"/>
</dbReference>
<feature type="compositionally biased region" description="Polar residues" evidence="9">
    <location>
        <begin position="696"/>
        <end position="717"/>
    </location>
</feature>
<dbReference type="GO" id="GO:0005978">
    <property type="term" value="P:glycogen biosynthetic process"/>
    <property type="evidence" value="ECO:0007669"/>
    <property type="project" value="UniProtKB-KW"/>
</dbReference>
<dbReference type="GO" id="GO:0004373">
    <property type="term" value="F:alpha-1,4-glucan glucosyltransferase (UDP-glucose donor) activity"/>
    <property type="evidence" value="ECO:0007669"/>
    <property type="project" value="UniProtKB-EC"/>
</dbReference>
<dbReference type="InterPro" id="IPR008631">
    <property type="entry name" value="Glycogen_synth"/>
</dbReference>
<proteinExistence type="inferred from homology"/>
<comment type="catalytic activity">
    <reaction evidence="7">
        <text>[(1-&gt;4)-alpha-D-glucosyl](n) + UDP-alpha-D-glucose = [(1-&gt;4)-alpha-D-glucosyl](n+1) + UDP + H(+)</text>
        <dbReference type="Rhea" id="RHEA:18549"/>
        <dbReference type="Rhea" id="RHEA-COMP:9584"/>
        <dbReference type="Rhea" id="RHEA-COMP:9587"/>
        <dbReference type="ChEBI" id="CHEBI:15378"/>
        <dbReference type="ChEBI" id="CHEBI:15444"/>
        <dbReference type="ChEBI" id="CHEBI:58223"/>
        <dbReference type="ChEBI" id="CHEBI:58885"/>
        <dbReference type="EC" id="2.4.1.11"/>
    </reaction>
    <physiologicalReaction direction="left-to-right" evidence="7">
        <dbReference type="Rhea" id="RHEA:18550"/>
    </physiologicalReaction>
</comment>
<evidence type="ECO:0000256" key="2">
    <source>
        <dbReference type="ARBA" id="ARBA00010686"/>
    </source>
</evidence>
<keyword evidence="4 8" id="KW-0808">Transferase</keyword>
<dbReference type="PANTHER" id="PTHR10176">
    <property type="entry name" value="GLYCOGEN SYNTHASE"/>
    <property type="match status" value="1"/>
</dbReference>
<dbReference type="PANTHER" id="PTHR10176:SF3">
    <property type="entry name" value="GLYCOGEN [STARCH] SYNTHASE"/>
    <property type="match status" value="1"/>
</dbReference>
<sequence length="737" mass="84202">MGDEVERRDVQNPLLFECAWEVANKVGGIYTVIKTKAPVTAQEYGDRYILIGPLSYKTAPMEVEAMEPDSEPLRLALQSMKERGVKYLYGRWLIERAPRVLLFDTGSMFHRLDEWKTDLWNTAGIPTPPNDQETNETVIFGYLVAWFLGEFVNHERKRAVIGHFHEWQAGLAIPLCRKRRIDITTIFTTHATLLGRYLCAGSVDFYNNLQYFDVDHEAGKRGIYHRYCIERSSTHCADVFTTVSHITAYESEHLLKRKPDGVLPNGLNVVKFSAMHEFQNLHSTAKQKINEFVKGHFYGHYDFDLDNTLYFFTAGRYEYRNKGVDMFIESLARLNYRLQKAQSKTTVVAFIIMPAQTHSYTVEALKGQAVTKQLRDTIEQIQTRIGERLFERTARYTGEGGAELIDPSTLLSEQDKILLKRRIFALKRNSLPPVTTHNMTNDHDDPILNQIRRVQLFNRSQDRVKIVFHPEFLNANNPILGLDYEEFVRGCHLGVFPSYYEPWGYTPAECTVMGIPSITTNLSGFGCYMEDTIENSEDYGIYIVDRRMKSVEESVDQLTDQMFKYSQKTRRQRINQRNRTERLSDLLDWKKLGLEYAKARQLALRRAYPDSFGDEDESYFDETNMKIPPPLSMPGSPRLSAGMKTPGDFGTLAEDMGALSTSDYRGNAFWKALNQNDDDEEEAAFRMPLQIKNRSRGTSVGSFSGASTPGVQASNPLETKELDEALTNAANGNGNGL</sequence>
<keyword evidence="5 8" id="KW-0320">Glycogen biosynthesis</keyword>
<dbReference type="EMBL" id="JAPDMZ010000020">
    <property type="protein sequence ID" value="KAK0556066.1"/>
    <property type="molecule type" value="Genomic_DNA"/>
</dbReference>